<proteinExistence type="predicted"/>
<organism evidence="4 5">
    <name type="scientific">Allorhizobium taibaishanense</name>
    <dbReference type="NCBI Taxonomy" id="887144"/>
    <lineage>
        <taxon>Bacteria</taxon>
        <taxon>Pseudomonadati</taxon>
        <taxon>Pseudomonadota</taxon>
        <taxon>Alphaproteobacteria</taxon>
        <taxon>Hyphomicrobiales</taxon>
        <taxon>Rhizobiaceae</taxon>
        <taxon>Rhizobium/Agrobacterium group</taxon>
        <taxon>Allorhizobium</taxon>
    </lineage>
</organism>
<feature type="domain" description="SPOR" evidence="2">
    <location>
        <begin position="864"/>
        <end position="947"/>
    </location>
</feature>
<evidence type="ECO:0000256" key="1">
    <source>
        <dbReference type="SAM" id="MobiDB-lite"/>
    </source>
</evidence>
<dbReference type="STRING" id="887144.BJF91_18235"/>
<evidence type="ECO:0000313" key="3">
    <source>
        <dbReference type="EMBL" id="MBB4006030.1"/>
    </source>
</evidence>
<dbReference type="OrthoDB" id="7338235at2"/>
<name>A0A1Q9A3H6_9HYPH</name>
<dbReference type="Pfam" id="PF05036">
    <property type="entry name" value="SPOR"/>
    <property type="match status" value="1"/>
</dbReference>
<feature type="compositionally biased region" description="Low complexity" evidence="1">
    <location>
        <begin position="423"/>
        <end position="436"/>
    </location>
</feature>
<keyword evidence="5" id="KW-1185">Reference proteome</keyword>
<feature type="region of interest" description="Disordered" evidence="1">
    <location>
        <begin position="750"/>
        <end position="863"/>
    </location>
</feature>
<dbReference type="GO" id="GO:0042834">
    <property type="term" value="F:peptidoglycan binding"/>
    <property type="evidence" value="ECO:0007669"/>
    <property type="project" value="InterPro"/>
</dbReference>
<evidence type="ECO:0000259" key="2">
    <source>
        <dbReference type="PROSITE" id="PS51724"/>
    </source>
</evidence>
<accession>A0A1Q9A3H6</accession>
<dbReference type="RefSeq" id="WP_075614839.1">
    <property type="nucleotide sequence ID" value="NZ_JACIED010000001.1"/>
</dbReference>
<dbReference type="PROSITE" id="PS51724">
    <property type="entry name" value="SPOR"/>
    <property type="match status" value="1"/>
</dbReference>
<feature type="compositionally biased region" description="Polar residues" evidence="1">
    <location>
        <begin position="661"/>
        <end position="678"/>
    </location>
</feature>
<feature type="compositionally biased region" description="Low complexity" evidence="1">
    <location>
        <begin position="770"/>
        <end position="814"/>
    </location>
</feature>
<dbReference type="Proteomes" id="UP000544107">
    <property type="component" value="Unassembled WGS sequence"/>
</dbReference>
<feature type="region of interest" description="Disordered" evidence="1">
    <location>
        <begin position="34"/>
        <end position="66"/>
    </location>
</feature>
<sequence>MVQKQAAYSRDTAGNAFADDDPLAELARLVGYDAPAVRRDPPLGASVAPTEPYRPANGQGHAAPPADVDLQDELLRDLDGYVDDSAFAAAPATHHHHAHEPLSAPLAAAEPVSFGGAASGYHEPSRHVDEELSLADELEWSVSDVTPEPPAVRSGGADPRDGYGRHRLPLANFNAVTAGTARAAPSRQDDGYGQRHEPVMAHEPDMAPAVEPTPVHLEPVRSEQVQAHAAPLQHEPEADFDFGFSPEPTVSVSTARREPEFDAPQPRHEPLLQPATDPYFAAAPLAPAQQDVSSFFDALARSEEHMPAPVASDHSNYGRTDYSHAPQAYAHQAPEPQYVAVETQPQSHHEPDVVEPESDLLGADFDFELEDIELDLSELEAEAAAVEHHRPVAEVEAPVAAPAAVDYAPASHVSSPREHHAPAAHAPVSEPVAHPPLEAAPLPFDAAEISDQDEHLEALAHLDVPDLPPVEDAAPVAYTPDYDFDIDAELATLLDQTVEPRGAPAPSRATPVMAAAAVAAPVAAAAAMPPLAEQVKNMPSDDFDVFEKALEEDFRRSLDGPHSFGTKPVGPVPVPLEAEEYDDEEAPGRSRRWMAVAAAAAVVLVAGGGVFAWIKTGSVDGIGSGEPKIVMADKGPVKVVPADPGGKSVPNQNKAVYDRVSGSTPDQPQQKNLISSQEEPMDVAQRTLGPDNLPLDQESAADTAGMDGDGQDGAGNGQPGQTDGAKTGDQQNMTPRKVKTMIVRPDGSLVAQDVPAGTSPQTNSQPAQPPQGAKPALAGQPAAAPQTVEQAMAANNTAPAAADTAAAAPAQDNAGVPAPNMPVPRNRPTPSSAPTQTAAAAPTQLAAPAKPAPTAPAATQTASAGGAGGYLVQISSLPSEADAQKSYKSLSAKFGSVIGGRGVDIKAADIPGKGTYYRVRIPAGSKDEAVSLCERYRGAGGTCMVVR</sequence>
<dbReference type="Gene3D" id="3.30.70.1070">
    <property type="entry name" value="Sporulation related repeat"/>
    <property type="match status" value="1"/>
</dbReference>
<reference evidence="4 5" key="1">
    <citation type="submission" date="2016-09" db="EMBL/GenBank/DDBJ databases">
        <title>Rhizobium oryziradicis sp. nov., isolated from the root of rice.</title>
        <authorList>
            <person name="Zhao J."/>
            <person name="Zhang X."/>
        </authorList>
    </citation>
    <scope>NUCLEOTIDE SEQUENCE [LARGE SCALE GENOMIC DNA]</scope>
    <source>
        <strain evidence="4 5">14971</strain>
    </source>
</reference>
<evidence type="ECO:0000313" key="5">
    <source>
        <dbReference type="Proteomes" id="UP000185598"/>
    </source>
</evidence>
<dbReference type="InterPro" id="IPR036680">
    <property type="entry name" value="SPOR-like_sf"/>
</dbReference>
<dbReference type="EMBL" id="JACIED010000001">
    <property type="protein sequence ID" value="MBB4006030.1"/>
    <property type="molecule type" value="Genomic_DNA"/>
</dbReference>
<evidence type="ECO:0000313" key="6">
    <source>
        <dbReference type="Proteomes" id="UP000544107"/>
    </source>
</evidence>
<feature type="region of interest" description="Disordered" evidence="1">
    <location>
        <begin position="636"/>
        <end position="736"/>
    </location>
</feature>
<comment type="caution">
    <text evidence="4">The sequence shown here is derived from an EMBL/GenBank/DDBJ whole genome shotgun (WGS) entry which is preliminary data.</text>
</comment>
<evidence type="ECO:0000313" key="4">
    <source>
        <dbReference type="EMBL" id="OLP49048.1"/>
    </source>
</evidence>
<dbReference type="AlphaFoldDB" id="A0A1Q9A3H6"/>
<gene>
    <name evidence="4" type="ORF">BJF91_18235</name>
    <name evidence="3" type="ORF">GGQ71_000266</name>
</gene>
<feature type="compositionally biased region" description="Gly residues" evidence="1">
    <location>
        <begin position="707"/>
        <end position="718"/>
    </location>
</feature>
<feature type="region of interest" description="Disordered" evidence="1">
    <location>
        <begin position="1"/>
        <end position="20"/>
    </location>
</feature>
<feature type="compositionally biased region" description="Low complexity" evidence="1">
    <location>
        <begin position="828"/>
        <end position="849"/>
    </location>
</feature>
<feature type="region of interest" description="Disordered" evidence="1">
    <location>
        <begin position="145"/>
        <end position="164"/>
    </location>
</feature>
<dbReference type="InterPro" id="IPR007730">
    <property type="entry name" value="SPOR-like_dom"/>
</dbReference>
<reference evidence="3 6" key="2">
    <citation type="submission" date="2020-08" db="EMBL/GenBank/DDBJ databases">
        <title>Genomic Encyclopedia of Type Strains, Phase IV (KMG-IV): sequencing the most valuable type-strain genomes for metagenomic binning, comparative biology and taxonomic classification.</title>
        <authorList>
            <person name="Goeker M."/>
        </authorList>
    </citation>
    <scope>NUCLEOTIDE SEQUENCE [LARGE SCALE GENOMIC DNA]</scope>
    <source>
        <strain evidence="3 6">DSM 100021</strain>
    </source>
</reference>
<protein>
    <recommendedName>
        <fullName evidence="2">SPOR domain-containing protein</fullName>
    </recommendedName>
</protein>
<feature type="region of interest" description="Disordered" evidence="1">
    <location>
        <begin position="411"/>
        <end position="438"/>
    </location>
</feature>
<dbReference type="Proteomes" id="UP000185598">
    <property type="component" value="Unassembled WGS sequence"/>
</dbReference>
<dbReference type="EMBL" id="MKIN01000022">
    <property type="protein sequence ID" value="OLP49048.1"/>
    <property type="molecule type" value="Genomic_DNA"/>
</dbReference>